<comment type="caution">
    <text evidence="2">The sequence shown here is derived from an EMBL/GenBank/DDBJ whole genome shotgun (WGS) entry which is preliminary data.</text>
</comment>
<dbReference type="EMBL" id="JBGBPY010000001">
    <property type="protein sequence ID" value="MEY2181696.1"/>
    <property type="molecule type" value="Genomic_DNA"/>
</dbReference>
<evidence type="ECO:0000313" key="3">
    <source>
        <dbReference type="Proteomes" id="UP001562159"/>
    </source>
</evidence>
<organism evidence="2 3">
    <name type="scientific">Rhodanobacter humi</name>
    <dbReference type="NCBI Taxonomy" id="1888173"/>
    <lineage>
        <taxon>Bacteria</taxon>
        <taxon>Pseudomonadati</taxon>
        <taxon>Pseudomonadota</taxon>
        <taxon>Gammaproteobacteria</taxon>
        <taxon>Lysobacterales</taxon>
        <taxon>Rhodanobacteraceae</taxon>
        <taxon>Rhodanobacter</taxon>
    </lineage>
</organism>
<keyword evidence="1" id="KW-0732">Signal</keyword>
<accession>A0ABV4AMS1</accession>
<feature type="signal peptide" evidence="1">
    <location>
        <begin position="1"/>
        <end position="17"/>
    </location>
</feature>
<protein>
    <recommendedName>
        <fullName evidence="4">DUF4154 domain-containing protein</fullName>
    </recommendedName>
</protein>
<evidence type="ECO:0000256" key="1">
    <source>
        <dbReference type="SAM" id="SignalP"/>
    </source>
</evidence>
<evidence type="ECO:0000313" key="2">
    <source>
        <dbReference type="EMBL" id="MEY2181696.1"/>
    </source>
</evidence>
<dbReference type="Proteomes" id="UP001562159">
    <property type="component" value="Unassembled WGS sequence"/>
</dbReference>
<evidence type="ECO:0008006" key="4">
    <source>
        <dbReference type="Google" id="ProtNLM"/>
    </source>
</evidence>
<feature type="chain" id="PRO_5047498300" description="DUF4154 domain-containing protein" evidence="1">
    <location>
        <begin position="18"/>
        <end position="171"/>
    </location>
</feature>
<reference evidence="2 3" key="1">
    <citation type="submission" date="2024-07" db="EMBL/GenBank/DDBJ databases">
        <title>Molecular mechanisms and environmental adaptations of flagellar loss and biofilm growth of Rhodanobacter under environmental stress.</title>
        <authorList>
            <person name="Chen M."/>
        </authorList>
    </citation>
    <scope>NUCLEOTIDE SEQUENCE [LARGE SCALE GENOMIC DNA]</scope>
    <source>
        <strain evidence="2 3">RS22</strain>
    </source>
</reference>
<gene>
    <name evidence="2" type="ORF">AB7878_04645</name>
</gene>
<proteinExistence type="predicted"/>
<sequence>MRCLLVLLLTLIPLAHADETFSTSPLDAEVAANAYARATGLSPIEAAGGFELRVWTQDYMTGAVAGTVIFHDTQKSFESSSSYNDGNITIKAARLSKPRPVTKLAELKELVAKLEPYDKAFISCGVMDGGSVLIDAAINGHTITFEVANPQFCKDKASQTIVNILDILARP</sequence>
<name>A0ABV4AMS1_9GAMM</name>
<keyword evidence="3" id="KW-1185">Reference proteome</keyword>